<dbReference type="Gene3D" id="3.40.50.1820">
    <property type="entry name" value="alpha/beta hydrolase"/>
    <property type="match status" value="1"/>
</dbReference>
<sequence length="304" mass="33632">MVLISKKLAESAAARAIEKSVSVSGCKSAYWFYPGPTLEAPAIVLIHGYRGNHRGLEAIAGALDDFNVYIPDLPGFGKSESFEENHSIQNYANWLSDFITALDLDRKPILLGHSFGSIICAAFAANSNQISMLVLENPVSAPALEGDKVFISKLTEKFFRVIGSVRPSLADWLLKSWPMVRGMSIVMTKTRDRELRAWIHKQHDDNFSDFASTRVALEGYAASISDNVRNYSGKFQVPTLVIIGDRDEITSTEHQQKMTDSIPVRKYLSLHQGIGHLTHYESPALVADDIRTFVTENSQGISNG</sequence>
<dbReference type="SUPFAM" id="SSF53474">
    <property type="entry name" value="alpha/beta-Hydrolases"/>
    <property type="match status" value="1"/>
</dbReference>
<protein>
    <submittedName>
        <fullName evidence="2">Unannotated protein</fullName>
    </submittedName>
</protein>
<dbReference type="PRINTS" id="PR00412">
    <property type="entry name" value="EPOXHYDRLASE"/>
</dbReference>
<dbReference type="GO" id="GO:0003824">
    <property type="term" value="F:catalytic activity"/>
    <property type="evidence" value="ECO:0007669"/>
    <property type="project" value="InterPro"/>
</dbReference>
<dbReference type="InterPro" id="IPR050266">
    <property type="entry name" value="AB_hydrolase_sf"/>
</dbReference>
<proteinExistence type="predicted"/>
<accession>A0A6J6IM70</accession>
<evidence type="ECO:0000259" key="1">
    <source>
        <dbReference type="Pfam" id="PF12146"/>
    </source>
</evidence>
<name>A0A6J6IM70_9ZZZZ</name>
<organism evidence="2">
    <name type="scientific">freshwater metagenome</name>
    <dbReference type="NCBI Taxonomy" id="449393"/>
    <lineage>
        <taxon>unclassified sequences</taxon>
        <taxon>metagenomes</taxon>
        <taxon>ecological metagenomes</taxon>
    </lineage>
</organism>
<gene>
    <name evidence="2" type="ORF">UFOPK2044_00037</name>
</gene>
<dbReference type="InterPro" id="IPR029058">
    <property type="entry name" value="AB_hydrolase_fold"/>
</dbReference>
<feature type="domain" description="Serine aminopeptidase S33" evidence="1">
    <location>
        <begin position="42"/>
        <end position="282"/>
    </location>
</feature>
<evidence type="ECO:0000313" key="2">
    <source>
        <dbReference type="EMBL" id="CAB4625453.1"/>
    </source>
</evidence>
<dbReference type="EMBL" id="CAEZVO010000002">
    <property type="protein sequence ID" value="CAB4625453.1"/>
    <property type="molecule type" value="Genomic_DNA"/>
</dbReference>
<dbReference type="Pfam" id="PF12146">
    <property type="entry name" value="Hydrolase_4"/>
    <property type="match status" value="1"/>
</dbReference>
<dbReference type="AlphaFoldDB" id="A0A6J6IM70"/>
<dbReference type="PANTHER" id="PTHR43798">
    <property type="entry name" value="MONOACYLGLYCEROL LIPASE"/>
    <property type="match status" value="1"/>
</dbReference>
<dbReference type="PRINTS" id="PR00111">
    <property type="entry name" value="ABHYDROLASE"/>
</dbReference>
<dbReference type="InterPro" id="IPR000639">
    <property type="entry name" value="Epox_hydrolase-like"/>
</dbReference>
<reference evidence="2" key="1">
    <citation type="submission" date="2020-05" db="EMBL/GenBank/DDBJ databases">
        <authorList>
            <person name="Chiriac C."/>
            <person name="Salcher M."/>
            <person name="Ghai R."/>
            <person name="Kavagutti S V."/>
        </authorList>
    </citation>
    <scope>NUCLEOTIDE SEQUENCE</scope>
</reference>
<dbReference type="InterPro" id="IPR000073">
    <property type="entry name" value="AB_hydrolase_1"/>
</dbReference>
<dbReference type="InterPro" id="IPR022742">
    <property type="entry name" value="Hydrolase_4"/>
</dbReference>